<name>A0ABX5K6Y1_9BURK</name>
<dbReference type="Proteomes" id="UP000245712">
    <property type="component" value="Unassembled WGS sequence"/>
</dbReference>
<feature type="compositionally biased region" description="Basic and acidic residues" evidence="1">
    <location>
        <begin position="87"/>
        <end position="100"/>
    </location>
</feature>
<keyword evidence="3" id="KW-1185">Reference proteome</keyword>
<comment type="caution">
    <text evidence="2">The sequence shown here is derived from an EMBL/GenBank/DDBJ whole genome shotgun (WGS) entry which is preliminary data.</text>
</comment>
<gene>
    <name evidence="2" type="ORF">C7402_1413</name>
</gene>
<sequence>MPYADKSKRYTHIKPLTCESVAATLQLLKDGRMRTVHEIASVLPYSVHTVQEAMKSLEFHKEAHLHHYASIPGGGTAAMWSVGSGERAPKPPKQTDEEFRAKQAKYRERYRMQRGPDKKVALQPNIFRHPHDVWLFGECVATQPTQWTGRVYKQSMDIDEWGQSRSAA</sequence>
<accession>A0ABX5K6Y1</accession>
<reference evidence="2 3" key="1">
    <citation type="submission" date="2018-05" db="EMBL/GenBank/DDBJ databases">
        <title>Genomic Encyclopedia of Type Strains, Phase IV (KMG-V): Genome sequencing to study the core and pangenomes of soil and plant-associated prokaryotes.</title>
        <authorList>
            <person name="Whitman W."/>
        </authorList>
    </citation>
    <scope>NUCLEOTIDE SEQUENCE [LARGE SCALE GENOMIC DNA]</scope>
    <source>
        <strain evidence="2 3">SCZa-39</strain>
    </source>
</reference>
<evidence type="ECO:0000313" key="3">
    <source>
        <dbReference type="Proteomes" id="UP000245712"/>
    </source>
</evidence>
<dbReference type="EMBL" id="QEOB01000041">
    <property type="protein sequence ID" value="PVX61291.1"/>
    <property type="molecule type" value="Genomic_DNA"/>
</dbReference>
<evidence type="ECO:0000256" key="1">
    <source>
        <dbReference type="SAM" id="MobiDB-lite"/>
    </source>
</evidence>
<evidence type="ECO:0008006" key="4">
    <source>
        <dbReference type="Google" id="ProtNLM"/>
    </source>
</evidence>
<proteinExistence type="predicted"/>
<feature type="region of interest" description="Disordered" evidence="1">
    <location>
        <begin position="79"/>
        <end position="100"/>
    </location>
</feature>
<organism evidence="2 3">
    <name type="scientific">Paraburkholderia unamae</name>
    <dbReference type="NCBI Taxonomy" id="219649"/>
    <lineage>
        <taxon>Bacteria</taxon>
        <taxon>Pseudomonadati</taxon>
        <taxon>Pseudomonadota</taxon>
        <taxon>Betaproteobacteria</taxon>
        <taxon>Burkholderiales</taxon>
        <taxon>Burkholderiaceae</taxon>
        <taxon>Paraburkholderia</taxon>
    </lineage>
</organism>
<evidence type="ECO:0000313" key="2">
    <source>
        <dbReference type="EMBL" id="PVX61291.1"/>
    </source>
</evidence>
<dbReference type="RefSeq" id="WP_133254655.1">
    <property type="nucleotide sequence ID" value="NZ_QEOB01000041.1"/>
</dbReference>
<protein>
    <recommendedName>
        <fullName evidence="4">Helix-turn-helix protein</fullName>
    </recommendedName>
</protein>